<comment type="caution">
    <text evidence="4">The sequence shown here is derived from an EMBL/GenBank/DDBJ whole genome shotgun (WGS) entry which is preliminary data.</text>
</comment>
<feature type="region of interest" description="Disordered" evidence="1">
    <location>
        <begin position="1"/>
        <end position="45"/>
    </location>
</feature>
<dbReference type="CDD" id="cd06971">
    <property type="entry name" value="PgpA"/>
    <property type="match status" value="1"/>
</dbReference>
<feature type="compositionally biased region" description="Basic and acidic residues" evidence="1">
    <location>
        <begin position="32"/>
        <end position="45"/>
    </location>
</feature>
<feature type="transmembrane region" description="Helical" evidence="2">
    <location>
        <begin position="98"/>
        <end position="115"/>
    </location>
</feature>
<dbReference type="GO" id="GO:0008962">
    <property type="term" value="F:phosphatidylglycerophosphatase activity"/>
    <property type="evidence" value="ECO:0007669"/>
    <property type="project" value="UniProtKB-EC"/>
</dbReference>
<keyword evidence="5" id="KW-1185">Reference proteome</keyword>
<proteinExistence type="predicted"/>
<dbReference type="OrthoDB" id="9804091at2"/>
<evidence type="ECO:0000313" key="4">
    <source>
        <dbReference type="EMBL" id="GAP38285.1"/>
    </source>
</evidence>
<dbReference type="SUPFAM" id="SSF101307">
    <property type="entry name" value="YutG-like"/>
    <property type="match status" value="1"/>
</dbReference>
<reference evidence="4 5" key="2">
    <citation type="journal article" date="2016" name="Science">
        <title>A bacterium that degrades and assimilates poly(ethylene terephthalate).</title>
        <authorList>
            <person name="Yoshida S."/>
            <person name="Hiraga K."/>
            <person name="Takehana T."/>
            <person name="Taniguchi I."/>
            <person name="Yamaji H."/>
            <person name="Maeda Y."/>
            <person name="Toyohara K."/>
            <person name="Miyamoto K."/>
            <person name="Kimura Y."/>
            <person name="Oda K."/>
        </authorList>
    </citation>
    <scope>NUCLEOTIDE SEQUENCE [LARGE SCALE GENOMIC DNA]</scope>
    <source>
        <strain evidence="5">NBRC 110686 / TISTR 2288 / 201-F6</strain>
    </source>
</reference>
<feature type="transmembrane region" description="Helical" evidence="2">
    <location>
        <begin position="192"/>
        <end position="212"/>
    </location>
</feature>
<name>A0A0K8P7W3_PISS1</name>
<dbReference type="GO" id="GO:0006629">
    <property type="term" value="P:lipid metabolic process"/>
    <property type="evidence" value="ECO:0007669"/>
    <property type="project" value="InterPro"/>
</dbReference>
<dbReference type="EMBL" id="BBYR01000071">
    <property type="protein sequence ID" value="GAP38285.1"/>
    <property type="molecule type" value="Genomic_DNA"/>
</dbReference>
<evidence type="ECO:0000256" key="1">
    <source>
        <dbReference type="SAM" id="MobiDB-lite"/>
    </source>
</evidence>
<feature type="compositionally biased region" description="Pro residues" evidence="1">
    <location>
        <begin position="1"/>
        <end position="20"/>
    </location>
</feature>
<dbReference type="InterPro" id="IPR007686">
    <property type="entry name" value="YutG/PgpA"/>
</dbReference>
<gene>
    <name evidence="4" type="ORF">ISF6_4743</name>
</gene>
<feature type="transmembrane region" description="Helical" evidence="2">
    <location>
        <begin position="136"/>
        <end position="163"/>
    </location>
</feature>
<dbReference type="PANTHER" id="PTHR36305">
    <property type="entry name" value="PHOSPHATIDYLGLYCEROPHOSPHATASE A"/>
    <property type="match status" value="1"/>
</dbReference>
<dbReference type="InterPro" id="IPR026037">
    <property type="entry name" value="PgpA"/>
</dbReference>
<keyword evidence="2" id="KW-0812">Transmembrane</keyword>
<protein>
    <submittedName>
        <fullName evidence="4">Phosphatidylglycerophosphatase A</fullName>
        <ecNumber evidence="4">3.1.3.27</ecNumber>
    </submittedName>
</protein>
<evidence type="ECO:0000259" key="3">
    <source>
        <dbReference type="Pfam" id="PF04608"/>
    </source>
</evidence>
<reference evidence="5" key="1">
    <citation type="submission" date="2015-07" db="EMBL/GenBank/DDBJ databases">
        <title>Discovery of a poly(ethylene terephthalate assimilation.</title>
        <authorList>
            <person name="Yoshida S."/>
            <person name="Hiraga K."/>
            <person name="Takehana T."/>
            <person name="Taniguchi I."/>
            <person name="Yamaji H."/>
            <person name="Maeda Y."/>
            <person name="Toyohara K."/>
            <person name="Miyamoto K."/>
            <person name="Kimura Y."/>
            <person name="Oda K."/>
        </authorList>
    </citation>
    <scope>NUCLEOTIDE SEQUENCE [LARGE SCALE GENOMIC DNA]</scope>
    <source>
        <strain evidence="5">NBRC 110686 / TISTR 2288 / 201-F6</strain>
    </source>
</reference>
<dbReference type="Proteomes" id="UP000037660">
    <property type="component" value="Unassembled WGS sequence"/>
</dbReference>
<organism evidence="4 5">
    <name type="scientific">Piscinibacter sakaiensis</name>
    <name type="common">Ideonella sakaiensis</name>
    <dbReference type="NCBI Taxonomy" id="1547922"/>
    <lineage>
        <taxon>Bacteria</taxon>
        <taxon>Pseudomonadati</taxon>
        <taxon>Pseudomonadota</taxon>
        <taxon>Betaproteobacteria</taxon>
        <taxon>Burkholderiales</taxon>
        <taxon>Sphaerotilaceae</taxon>
        <taxon>Piscinibacter</taxon>
    </lineage>
</organism>
<keyword evidence="2" id="KW-0472">Membrane</keyword>
<evidence type="ECO:0000256" key="2">
    <source>
        <dbReference type="SAM" id="Phobius"/>
    </source>
</evidence>
<accession>A0A0K8P7W3</accession>
<dbReference type="STRING" id="1547922.ISF6_4743"/>
<keyword evidence="2" id="KW-1133">Transmembrane helix</keyword>
<dbReference type="InterPro" id="IPR036681">
    <property type="entry name" value="PgpA-like_sf"/>
</dbReference>
<feature type="domain" description="YutG/PgpA" evidence="3">
    <location>
        <begin position="63"/>
        <end position="211"/>
    </location>
</feature>
<dbReference type="PANTHER" id="PTHR36305:SF1">
    <property type="entry name" value="PHOSPHATIDYLGLYCEROPHOSPHATASE A"/>
    <property type="match status" value="1"/>
</dbReference>
<dbReference type="EC" id="3.1.3.27" evidence="4"/>
<keyword evidence="4" id="KW-0378">Hydrolase</keyword>
<evidence type="ECO:0000313" key="5">
    <source>
        <dbReference type="Proteomes" id="UP000037660"/>
    </source>
</evidence>
<sequence length="215" mass="23428">MSLPPAPERPEPAPLPGPRPPWRRGLPPVEDAVLRPRPPDADAPARPRRATWRFMFSHPAHPIALGFGCGLAPWAPGTVGTLWAWLMFLLFRPDLSDLGAGLVIGAAALLGWWASTVTARALRSGDPGCIVIDEIVAFWLVLWLVTPAGLGAQAVAFVLFRWFDAAKPGPVAWADRFFEGRRGEAPGWPQGFGVMFDDLVAAGCTLLAIALWRWW</sequence>
<feature type="transmembrane region" description="Helical" evidence="2">
    <location>
        <begin position="63"/>
        <end position="86"/>
    </location>
</feature>
<dbReference type="Pfam" id="PF04608">
    <property type="entry name" value="PgpA"/>
    <property type="match status" value="1"/>
</dbReference>
<dbReference type="AlphaFoldDB" id="A0A0K8P7W3"/>